<evidence type="ECO:0000313" key="5">
    <source>
        <dbReference type="Proteomes" id="UP001283361"/>
    </source>
</evidence>
<dbReference type="InterPro" id="IPR037104">
    <property type="entry name" value="Annexin_sf"/>
</dbReference>
<keyword evidence="2" id="KW-0677">Repeat</keyword>
<evidence type="ECO:0000313" key="4">
    <source>
        <dbReference type="EMBL" id="KAK3786942.1"/>
    </source>
</evidence>
<reference evidence="4" key="1">
    <citation type="journal article" date="2023" name="G3 (Bethesda)">
        <title>A reference genome for the long-term kleptoplast-retaining sea slug Elysia crispata morphotype clarki.</title>
        <authorList>
            <person name="Eastman K.E."/>
            <person name="Pendleton A.L."/>
            <person name="Shaikh M.A."/>
            <person name="Suttiyut T."/>
            <person name="Ogas R."/>
            <person name="Tomko P."/>
            <person name="Gavelis G."/>
            <person name="Widhalm J.R."/>
            <person name="Wisecaver J.H."/>
        </authorList>
    </citation>
    <scope>NUCLEOTIDE SEQUENCE</scope>
    <source>
        <strain evidence="4">ECLA1</strain>
    </source>
</reference>
<evidence type="ECO:0000256" key="1">
    <source>
        <dbReference type="ARBA" id="ARBA00007831"/>
    </source>
</evidence>
<keyword evidence="5" id="KW-1185">Reference proteome</keyword>
<accession>A0AAE1AHP3</accession>
<dbReference type="InterPro" id="IPR018502">
    <property type="entry name" value="Annexin_repeat"/>
</dbReference>
<dbReference type="Pfam" id="PF00191">
    <property type="entry name" value="Annexin"/>
    <property type="match status" value="1"/>
</dbReference>
<comment type="caution">
    <text evidence="4">The sequence shown here is derived from an EMBL/GenBank/DDBJ whole genome shotgun (WGS) entry which is preliminary data.</text>
</comment>
<dbReference type="Proteomes" id="UP001283361">
    <property type="component" value="Unassembled WGS sequence"/>
</dbReference>
<gene>
    <name evidence="4" type="ORF">RRG08_037407</name>
</gene>
<comment type="similarity">
    <text evidence="1">Belongs to the annexin family.</text>
</comment>
<sequence length="149" mass="16964">MDKDVQMEAETKAEDAKLFQSETFDPDADCDALRKDLSKTFGADEDGVIEVLSMRSQQQRSLQINGGLSTDNDTLVRALAFLCKVDMVQIKETFEYESGKTLGKFISEDCTGGLHQNTACFHWRQREYPSLALSPRWDLRYFPLSQHES</sequence>
<keyword evidence="3" id="KW-0041">Annexin</keyword>
<dbReference type="SUPFAM" id="SSF47874">
    <property type="entry name" value="Annexin"/>
    <property type="match status" value="2"/>
</dbReference>
<name>A0AAE1AHP3_9GAST</name>
<dbReference type="Gene3D" id="1.10.220.10">
    <property type="entry name" value="Annexin"/>
    <property type="match status" value="2"/>
</dbReference>
<evidence type="ECO:0000256" key="2">
    <source>
        <dbReference type="ARBA" id="ARBA00022737"/>
    </source>
</evidence>
<dbReference type="AlphaFoldDB" id="A0AAE1AHP3"/>
<organism evidence="4 5">
    <name type="scientific">Elysia crispata</name>
    <name type="common">lettuce slug</name>
    <dbReference type="NCBI Taxonomy" id="231223"/>
    <lineage>
        <taxon>Eukaryota</taxon>
        <taxon>Metazoa</taxon>
        <taxon>Spiralia</taxon>
        <taxon>Lophotrochozoa</taxon>
        <taxon>Mollusca</taxon>
        <taxon>Gastropoda</taxon>
        <taxon>Heterobranchia</taxon>
        <taxon>Euthyneura</taxon>
        <taxon>Panpulmonata</taxon>
        <taxon>Sacoglossa</taxon>
        <taxon>Placobranchoidea</taxon>
        <taxon>Plakobranchidae</taxon>
        <taxon>Elysia</taxon>
    </lineage>
</organism>
<evidence type="ECO:0000256" key="3">
    <source>
        <dbReference type="ARBA" id="ARBA00023216"/>
    </source>
</evidence>
<dbReference type="EMBL" id="JAWDGP010001927">
    <property type="protein sequence ID" value="KAK3786942.1"/>
    <property type="molecule type" value="Genomic_DNA"/>
</dbReference>
<protein>
    <submittedName>
        <fullName evidence="4">Uncharacterized protein</fullName>
    </submittedName>
</protein>
<dbReference type="GO" id="GO:0005509">
    <property type="term" value="F:calcium ion binding"/>
    <property type="evidence" value="ECO:0007669"/>
    <property type="project" value="InterPro"/>
</dbReference>
<dbReference type="GO" id="GO:0005544">
    <property type="term" value="F:calcium-dependent phospholipid binding"/>
    <property type="evidence" value="ECO:0007669"/>
    <property type="project" value="InterPro"/>
</dbReference>
<proteinExistence type="inferred from homology"/>